<feature type="transmembrane region" description="Helical" evidence="9">
    <location>
        <begin position="530"/>
        <end position="548"/>
    </location>
</feature>
<feature type="transmembrane region" description="Helical" evidence="9">
    <location>
        <begin position="109"/>
        <end position="128"/>
    </location>
</feature>
<keyword evidence="6 8" id="KW-0675">Receptor</keyword>
<protein>
    <recommendedName>
        <fullName evidence="10">G-protein coupled receptors family 1 profile domain-containing protein</fullName>
    </recommendedName>
</protein>
<feature type="transmembrane region" description="Helical" evidence="9">
    <location>
        <begin position="242"/>
        <end position="266"/>
    </location>
</feature>
<evidence type="ECO:0000313" key="12">
    <source>
        <dbReference type="Proteomes" id="UP001159427"/>
    </source>
</evidence>
<dbReference type="PROSITE" id="PS50262">
    <property type="entry name" value="G_PROTEIN_RECEP_F1_2"/>
    <property type="match status" value="3"/>
</dbReference>
<keyword evidence="4 8" id="KW-0297">G-protein coupled receptor</keyword>
<sequence length="836" mass="94688">MALIGNGLLIAAYRRMKETIMLLIANMAASDFLIAIFLHTRMLAFEVADSPAWQVPGLGGRILCKICPFLSDISISVSSYSLVIIAVDRFLAILHPLKARLITVRTRRLLIASTWIVAMAIHTPYFFAFDLDHKQKCLMNNKSAFLRYTIFLAVTVIYLPVIALVIIYPVTVFYLRRDIMAEHRNGRGTGKKRFRQRSMKLFRLATATVMSFIIFWLPFSTITLLKYFIPEKLPQCNYLFKAIYQVSHVLMISYSAVNPFICFIFLRNFRNELRNICKRRKRNAYLATNSSNRTRSGVSSSGTMYSLSMKIKCRFFGCQLCRNLSGVRAVSQTLLARIVACTQTLFYFSFRSFQKHQRARQQSKRARTSPTTTPLRWRNWSTLTMWQTANSSSHQDEAGNSNCSFEVSKEILIFINVLALLVALVGNSFLVVALTKIKEPLMLLIANMAASDLLTAIFLLPRFITFAVRESPAWPVQGLGGTILCKMCTFLSDTSISVSSQSLVMIAVERFLAFLYPFKALLITVRTRRLLIASTWIVAMAIHAPYFIAFDLVKSQNITKCRNKWEINNNSAFLKYNIFLYLAVVLIPLVVISILYPIIVCDLWKDKMASHRSSKGVKCRRQCNKNLFKLATATILTFIVCWQPFAVMTFLKFFGANPKCSQVFDVICQISQWLASSYCAVNPIICFVFLRNFQAELRILCGLRRNYVPAKARNSTGRSCHSHLSLQTNSLNWSTLTMWQTANSSSHQDEAGNSKCSFQFSKEILIFINVLALLVALVGNSFLVAALTQMKKPLMLLITNMAASDLLTAIFLLPRFITFAVTGSLAWTVQGLEGTI</sequence>
<feature type="transmembrane region" description="Helical" evidence="9">
    <location>
        <begin position="578"/>
        <end position="605"/>
    </location>
</feature>
<reference evidence="11 12" key="1">
    <citation type="submission" date="2022-05" db="EMBL/GenBank/DDBJ databases">
        <authorList>
            <consortium name="Genoscope - CEA"/>
            <person name="William W."/>
        </authorList>
    </citation>
    <scope>NUCLEOTIDE SEQUENCE [LARGE SCALE GENOMIC DNA]</scope>
</reference>
<dbReference type="PRINTS" id="PR00237">
    <property type="entry name" value="GPCRRHODOPSN"/>
</dbReference>
<dbReference type="EMBL" id="CALNXI010000595">
    <property type="protein sequence ID" value="CAH3029835.1"/>
    <property type="molecule type" value="Genomic_DNA"/>
</dbReference>
<dbReference type="PANTHER" id="PTHR45695">
    <property type="entry name" value="LEUCOKININ RECEPTOR-RELATED"/>
    <property type="match status" value="1"/>
</dbReference>
<dbReference type="Proteomes" id="UP001159427">
    <property type="component" value="Unassembled WGS sequence"/>
</dbReference>
<evidence type="ECO:0000256" key="8">
    <source>
        <dbReference type="RuleBase" id="RU000688"/>
    </source>
</evidence>
<keyword evidence="3 9" id="KW-1133">Transmembrane helix</keyword>
<feature type="transmembrane region" description="Helical" evidence="9">
    <location>
        <begin position="441"/>
        <end position="460"/>
    </location>
</feature>
<evidence type="ECO:0000259" key="10">
    <source>
        <dbReference type="PROSITE" id="PS50262"/>
    </source>
</evidence>
<keyword evidence="5 9" id="KW-0472">Membrane</keyword>
<feature type="transmembrane region" description="Helical" evidence="9">
    <location>
        <begin position="20"/>
        <end position="38"/>
    </location>
</feature>
<dbReference type="CDD" id="cd00637">
    <property type="entry name" value="7tm_classA_rhodopsin-like"/>
    <property type="match status" value="3"/>
</dbReference>
<feature type="transmembrane region" description="Helical" evidence="9">
    <location>
        <begin position="78"/>
        <end position="97"/>
    </location>
</feature>
<dbReference type="InterPro" id="IPR017452">
    <property type="entry name" value="GPCR_Rhodpsn_7TM"/>
</dbReference>
<organism evidence="11 12">
    <name type="scientific">Porites evermanni</name>
    <dbReference type="NCBI Taxonomy" id="104178"/>
    <lineage>
        <taxon>Eukaryota</taxon>
        <taxon>Metazoa</taxon>
        <taxon>Cnidaria</taxon>
        <taxon>Anthozoa</taxon>
        <taxon>Hexacorallia</taxon>
        <taxon>Scleractinia</taxon>
        <taxon>Fungiina</taxon>
        <taxon>Poritidae</taxon>
        <taxon>Porites</taxon>
    </lineage>
</organism>
<feature type="transmembrane region" description="Helical" evidence="9">
    <location>
        <begin position="201"/>
        <end position="222"/>
    </location>
</feature>
<feature type="transmembrane region" description="Helical" evidence="9">
    <location>
        <begin position="626"/>
        <end position="650"/>
    </location>
</feature>
<keyword evidence="2 8" id="KW-0812">Transmembrane</keyword>
<dbReference type="InterPro" id="IPR000276">
    <property type="entry name" value="GPCR_Rhodpsn"/>
</dbReference>
<feature type="transmembrane region" description="Helical" evidence="9">
    <location>
        <begin position="148"/>
        <end position="175"/>
    </location>
</feature>
<evidence type="ECO:0000256" key="9">
    <source>
        <dbReference type="SAM" id="Phobius"/>
    </source>
</evidence>
<feature type="domain" description="G-protein coupled receptors family 1 profile" evidence="10">
    <location>
        <begin position="1"/>
        <end position="262"/>
    </location>
</feature>
<gene>
    <name evidence="11" type="ORF">PEVE_00036830</name>
</gene>
<comment type="subcellular location">
    <subcellularLocation>
        <location evidence="1">Membrane</location>
        <topology evidence="1">Multi-pass membrane protein</topology>
    </subcellularLocation>
</comment>
<evidence type="ECO:0000256" key="3">
    <source>
        <dbReference type="ARBA" id="ARBA00022989"/>
    </source>
</evidence>
<keyword evidence="7 8" id="KW-0807">Transducer</keyword>
<evidence type="ECO:0000256" key="4">
    <source>
        <dbReference type="ARBA" id="ARBA00023040"/>
    </source>
</evidence>
<evidence type="ECO:0000256" key="1">
    <source>
        <dbReference type="ARBA" id="ARBA00004141"/>
    </source>
</evidence>
<evidence type="ECO:0000256" key="5">
    <source>
        <dbReference type="ARBA" id="ARBA00023136"/>
    </source>
</evidence>
<feature type="transmembrane region" description="Helical" evidence="9">
    <location>
        <begin position="764"/>
        <end position="788"/>
    </location>
</feature>
<evidence type="ECO:0000256" key="2">
    <source>
        <dbReference type="ARBA" id="ARBA00022692"/>
    </source>
</evidence>
<feature type="domain" description="G-protein coupled receptors family 1 profile" evidence="10">
    <location>
        <begin position="768"/>
        <end position="836"/>
    </location>
</feature>
<feature type="transmembrane region" description="Helical" evidence="9">
    <location>
        <begin position="411"/>
        <end position="435"/>
    </location>
</feature>
<dbReference type="PROSITE" id="PS00237">
    <property type="entry name" value="G_PROTEIN_RECEP_F1_1"/>
    <property type="match status" value="1"/>
</dbReference>
<accession>A0ABN8MMH4</accession>
<evidence type="ECO:0000256" key="7">
    <source>
        <dbReference type="ARBA" id="ARBA00023224"/>
    </source>
</evidence>
<evidence type="ECO:0000313" key="11">
    <source>
        <dbReference type="EMBL" id="CAH3029835.1"/>
    </source>
</evidence>
<proteinExistence type="inferred from homology"/>
<name>A0ABN8MMH4_9CNID</name>
<dbReference type="PANTHER" id="PTHR45695:SF9">
    <property type="entry name" value="LEUCOKININ RECEPTOR"/>
    <property type="match status" value="1"/>
</dbReference>
<keyword evidence="12" id="KW-1185">Reference proteome</keyword>
<comment type="caution">
    <text evidence="11">The sequence shown here is derived from an EMBL/GenBank/DDBJ whole genome shotgun (WGS) entry which is preliminary data.</text>
</comment>
<evidence type="ECO:0000256" key="6">
    <source>
        <dbReference type="ARBA" id="ARBA00023170"/>
    </source>
</evidence>
<feature type="domain" description="G-protein coupled receptors family 1 profile" evidence="10">
    <location>
        <begin position="415"/>
        <end position="686"/>
    </location>
</feature>
<dbReference type="Gene3D" id="1.20.1070.10">
    <property type="entry name" value="Rhodopsin 7-helix transmembrane proteins"/>
    <property type="match status" value="3"/>
</dbReference>
<dbReference type="SUPFAM" id="SSF81321">
    <property type="entry name" value="Family A G protein-coupled receptor-like"/>
    <property type="match status" value="3"/>
</dbReference>
<comment type="similarity">
    <text evidence="8">Belongs to the G-protein coupled receptor 1 family.</text>
</comment>
<dbReference type="Pfam" id="PF00001">
    <property type="entry name" value="7tm_1"/>
    <property type="match status" value="2"/>
</dbReference>
<feature type="transmembrane region" description="Helical" evidence="9">
    <location>
        <begin position="670"/>
        <end position="690"/>
    </location>
</feature>